<dbReference type="GO" id="GO:0008168">
    <property type="term" value="F:methyltransferase activity"/>
    <property type="evidence" value="ECO:0007669"/>
    <property type="project" value="UniProtKB-KW"/>
</dbReference>
<keyword evidence="2" id="KW-1185">Reference proteome</keyword>
<dbReference type="InParanoid" id="A0A1C5A4W2"/>
<evidence type="ECO:0000313" key="2">
    <source>
        <dbReference type="Proteomes" id="UP000198253"/>
    </source>
</evidence>
<dbReference type="GO" id="GO:0032259">
    <property type="term" value="P:methylation"/>
    <property type="evidence" value="ECO:0007669"/>
    <property type="project" value="UniProtKB-KW"/>
</dbReference>
<organism evidence="1 2">
    <name type="scientific">Micromonospora echinospora</name>
    <name type="common">Micromonospora purpurea</name>
    <dbReference type="NCBI Taxonomy" id="1877"/>
    <lineage>
        <taxon>Bacteria</taxon>
        <taxon>Bacillati</taxon>
        <taxon>Actinomycetota</taxon>
        <taxon>Actinomycetes</taxon>
        <taxon>Micromonosporales</taxon>
        <taxon>Micromonosporaceae</taxon>
        <taxon>Micromonospora</taxon>
    </lineage>
</organism>
<dbReference type="RefSeq" id="WP_088984861.1">
    <property type="nucleotide sequence ID" value="NZ_LT607413.1"/>
</dbReference>
<dbReference type="OrthoDB" id="582216at2"/>
<reference evidence="2" key="1">
    <citation type="submission" date="2016-06" db="EMBL/GenBank/DDBJ databases">
        <authorList>
            <person name="Varghese N."/>
            <person name="Submissions Spin"/>
        </authorList>
    </citation>
    <scope>NUCLEOTIDE SEQUENCE [LARGE SCALE GENOMIC DNA]</scope>
    <source>
        <strain evidence="2">DSM 43816</strain>
    </source>
</reference>
<dbReference type="Proteomes" id="UP000198253">
    <property type="component" value="Chromosome I"/>
</dbReference>
<dbReference type="InterPro" id="IPR036390">
    <property type="entry name" value="WH_DNA-bd_sf"/>
</dbReference>
<accession>A0A1C5A4W2</accession>
<gene>
    <name evidence="1" type="ORF">GA0070618_6311</name>
</gene>
<evidence type="ECO:0000313" key="1">
    <source>
        <dbReference type="EMBL" id="SCF40238.1"/>
    </source>
</evidence>
<protein>
    <submittedName>
        <fullName evidence="1">2-ketoarginine methyltransferase</fullName>
    </submittedName>
</protein>
<name>A0A1C5A4W2_MICEC</name>
<dbReference type="InterPro" id="IPR029063">
    <property type="entry name" value="SAM-dependent_MTases_sf"/>
</dbReference>
<dbReference type="AlphaFoldDB" id="A0A1C5A4W2"/>
<dbReference type="EMBL" id="LT607413">
    <property type="protein sequence ID" value="SCF40238.1"/>
    <property type="molecule type" value="Genomic_DNA"/>
</dbReference>
<proteinExistence type="predicted"/>
<dbReference type="Gene3D" id="3.40.50.150">
    <property type="entry name" value="Vaccinia Virus protein VP39"/>
    <property type="match status" value="1"/>
</dbReference>
<dbReference type="SUPFAM" id="SSF46785">
    <property type="entry name" value="Winged helix' DNA-binding domain"/>
    <property type="match status" value="1"/>
</dbReference>
<keyword evidence="1" id="KW-0808">Transferase</keyword>
<keyword evidence="1" id="KW-0489">Methyltransferase</keyword>
<sequence>MTVPTPPICIGTAQGALVDSAFEQRMIDGIRPIAEHFLAASLFHFFASGIYDRLVRHGATEVANLVDALLLEPLRLTGFLRYLANEGIVTWSGNTVALTDKAYRYAEFRAWYTMFVGGYATTLQQIGRSLEARGGHCSRNGREVRIGKCEISRYDGLPMTRELLRQGGVEAREMLDLDCGNALHLANFCTHLPQIRIAWGVEPDPLGYQEGRQLVAEASLVDRIHLINSGTAEFLDDPPPDCNPDVIVLGCVLHEILAQGGEGAVQSLLTGIVGRFPRINVVVIEVADEICNPTLMRHGTARNYWNPYFLIHYFTNQRLERREFWEALFDRAGLTVAATTTTDPAVDSTGIELGYLLRGPAFPELLPPQQ</sequence>
<dbReference type="SUPFAM" id="SSF53335">
    <property type="entry name" value="S-adenosyl-L-methionine-dependent methyltransferases"/>
    <property type="match status" value="1"/>
</dbReference>